<evidence type="ECO:0000256" key="2">
    <source>
        <dbReference type="ARBA" id="ARBA00023002"/>
    </source>
</evidence>
<sequence length="371" mass="41295">MPQKFSLSPPRLVAFPAGVLYNERNSGQFDSRLKYVWQQEGQLMKTTKWAVVGPGFIAGRFAQGMLEAPGAERTAVVSRSEQNGRAYAEKYGFASSYTDFEKMLRESKPDVVYIATPNDTHMDYVSAALNAGVAVLCEKPMADNAAQTEEMIRLAEKNHTFLMEAMWTRCFPAVRQARQWLQEGKIGQVLTVHSFHSFLADPKDWQLWKASLAHTGGAVRDVGVYALGMAFLAFPQGPEKIMSCCRTNGEVDIHADMLLQYGDGKAAFLSAGFDMEGNATTTIFGEKGRITLGPNLCCPSQLQFIPNQGEPESVELPYPATGMQFEVLRVQECLAQGLLECPDFTWEESLKICGVIDQLRREWGIRYASDR</sequence>
<evidence type="ECO:0000259" key="3">
    <source>
        <dbReference type="Pfam" id="PF01408"/>
    </source>
</evidence>
<protein>
    <submittedName>
        <fullName evidence="5">Oxidoreductase, NAD-binding domain protein</fullName>
    </submittedName>
</protein>
<name>A7VYB4_9FIRM</name>
<evidence type="ECO:0000259" key="4">
    <source>
        <dbReference type="Pfam" id="PF22725"/>
    </source>
</evidence>
<feature type="domain" description="GFO/IDH/MocA-like oxidoreductase" evidence="4">
    <location>
        <begin position="174"/>
        <end position="290"/>
    </location>
</feature>
<dbReference type="InterPro" id="IPR036291">
    <property type="entry name" value="NAD(P)-bd_dom_sf"/>
</dbReference>
<accession>A7VYB4</accession>
<gene>
    <name evidence="5" type="ORF">CLOLEP_03592</name>
</gene>
<feature type="domain" description="Gfo/Idh/MocA-like oxidoreductase N-terminal" evidence="3">
    <location>
        <begin position="48"/>
        <end position="163"/>
    </location>
</feature>
<dbReference type="InterPro" id="IPR050984">
    <property type="entry name" value="Gfo/Idh/MocA_domain"/>
</dbReference>
<dbReference type="HOGENOM" id="CLU_023194_7_2_9"/>
<dbReference type="SUPFAM" id="SSF51735">
    <property type="entry name" value="NAD(P)-binding Rossmann-fold domains"/>
    <property type="match status" value="1"/>
</dbReference>
<dbReference type="Proteomes" id="UP000003490">
    <property type="component" value="Unassembled WGS sequence"/>
</dbReference>
<reference evidence="5 6" key="2">
    <citation type="submission" date="2007-08" db="EMBL/GenBank/DDBJ databases">
        <authorList>
            <person name="Fulton L."/>
            <person name="Clifton S."/>
            <person name="Fulton B."/>
            <person name="Xu J."/>
            <person name="Minx P."/>
            <person name="Pepin K.H."/>
            <person name="Johnson M."/>
            <person name="Thiruvilangam P."/>
            <person name="Bhonagiri V."/>
            <person name="Nash W.E."/>
            <person name="Wang C."/>
            <person name="Mardis E.R."/>
            <person name="Wilson R.K."/>
        </authorList>
    </citation>
    <scope>NUCLEOTIDE SEQUENCE [LARGE SCALE GENOMIC DNA]</scope>
    <source>
        <strain evidence="5 6">DSM 753</strain>
    </source>
</reference>
<dbReference type="InterPro" id="IPR000683">
    <property type="entry name" value="Gfo/Idh/MocA-like_OxRdtase_N"/>
</dbReference>
<evidence type="ECO:0000256" key="1">
    <source>
        <dbReference type="ARBA" id="ARBA00010928"/>
    </source>
</evidence>
<comment type="caution">
    <text evidence="5">The sequence shown here is derived from an EMBL/GenBank/DDBJ whole genome shotgun (WGS) entry which is preliminary data.</text>
</comment>
<dbReference type="GO" id="GO:0016491">
    <property type="term" value="F:oxidoreductase activity"/>
    <property type="evidence" value="ECO:0007669"/>
    <property type="project" value="UniProtKB-KW"/>
</dbReference>
<dbReference type="Gene3D" id="3.30.360.10">
    <property type="entry name" value="Dihydrodipicolinate Reductase, domain 2"/>
    <property type="match status" value="1"/>
</dbReference>
<dbReference type="Gene3D" id="3.40.50.720">
    <property type="entry name" value="NAD(P)-binding Rossmann-like Domain"/>
    <property type="match status" value="1"/>
</dbReference>
<dbReference type="GO" id="GO:0000166">
    <property type="term" value="F:nucleotide binding"/>
    <property type="evidence" value="ECO:0007669"/>
    <property type="project" value="InterPro"/>
</dbReference>
<proteinExistence type="inferred from homology"/>
<dbReference type="SUPFAM" id="SSF55347">
    <property type="entry name" value="Glyceraldehyde-3-phosphate dehydrogenase-like, C-terminal domain"/>
    <property type="match status" value="1"/>
</dbReference>
<dbReference type="eggNOG" id="COG0673">
    <property type="taxonomic scope" value="Bacteria"/>
</dbReference>
<dbReference type="EMBL" id="ABCB02000021">
    <property type="protein sequence ID" value="EDO59542.1"/>
    <property type="molecule type" value="Genomic_DNA"/>
</dbReference>
<dbReference type="Pfam" id="PF22725">
    <property type="entry name" value="GFO_IDH_MocA_C3"/>
    <property type="match status" value="1"/>
</dbReference>
<dbReference type="Pfam" id="PF01408">
    <property type="entry name" value="GFO_IDH_MocA"/>
    <property type="match status" value="1"/>
</dbReference>
<evidence type="ECO:0000313" key="6">
    <source>
        <dbReference type="Proteomes" id="UP000003490"/>
    </source>
</evidence>
<evidence type="ECO:0000313" key="5">
    <source>
        <dbReference type="EMBL" id="EDO59542.1"/>
    </source>
</evidence>
<dbReference type="PANTHER" id="PTHR22604">
    <property type="entry name" value="OXIDOREDUCTASES"/>
    <property type="match status" value="1"/>
</dbReference>
<keyword evidence="2" id="KW-0560">Oxidoreductase</keyword>
<reference evidence="5 6" key="1">
    <citation type="submission" date="2007-08" db="EMBL/GenBank/DDBJ databases">
        <title>Draft genome sequence of Clostridium leptum (DSM 753).</title>
        <authorList>
            <person name="Sudarsanam P."/>
            <person name="Ley R."/>
            <person name="Guruge J."/>
            <person name="Turnbaugh P.J."/>
            <person name="Mahowald M."/>
            <person name="Liep D."/>
            <person name="Gordon J."/>
        </authorList>
    </citation>
    <scope>NUCLEOTIDE SEQUENCE [LARGE SCALE GENOMIC DNA]</scope>
    <source>
        <strain evidence="5 6">DSM 753</strain>
    </source>
</reference>
<dbReference type="InterPro" id="IPR055170">
    <property type="entry name" value="GFO_IDH_MocA-like_dom"/>
</dbReference>
<comment type="similarity">
    <text evidence="1">Belongs to the Gfo/Idh/MocA family.</text>
</comment>
<dbReference type="PANTHER" id="PTHR22604:SF105">
    <property type="entry name" value="TRANS-1,2-DIHYDROBENZENE-1,2-DIOL DEHYDROGENASE"/>
    <property type="match status" value="1"/>
</dbReference>
<organism evidence="5 6">
    <name type="scientific">[Clostridium] leptum DSM 753</name>
    <dbReference type="NCBI Taxonomy" id="428125"/>
    <lineage>
        <taxon>Bacteria</taxon>
        <taxon>Bacillati</taxon>
        <taxon>Bacillota</taxon>
        <taxon>Clostridia</taxon>
        <taxon>Eubacteriales</taxon>
        <taxon>Oscillospiraceae</taxon>
        <taxon>Oscillospiraceae incertae sedis</taxon>
    </lineage>
</organism>
<dbReference type="AlphaFoldDB" id="A7VYB4"/>